<feature type="region of interest" description="Disordered" evidence="1">
    <location>
        <begin position="441"/>
        <end position="468"/>
    </location>
</feature>
<gene>
    <name evidence="4" type="ORF">SAMN04489812_2945</name>
</gene>
<dbReference type="InterPro" id="IPR045401">
    <property type="entry name" value="GAP1-M"/>
</dbReference>
<organism evidence="4 5">
    <name type="scientific">Microlunatus soli</name>
    <dbReference type="NCBI Taxonomy" id="630515"/>
    <lineage>
        <taxon>Bacteria</taxon>
        <taxon>Bacillati</taxon>
        <taxon>Actinomycetota</taxon>
        <taxon>Actinomycetes</taxon>
        <taxon>Propionibacteriales</taxon>
        <taxon>Propionibacteriaceae</taxon>
        <taxon>Microlunatus</taxon>
    </lineage>
</organism>
<feature type="domain" description="GTPase-associated protein 1 N-terminal" evidence="2">
    <location>
        <begin position="18"/>
        <end position="165"/>
    </location>
</feature>
<sequence length="980" mass="105764">MTAVQPGVGSTTPSDRYAELTYSSFDDGVSGGGWQVKQVRGRLSDPERDALRAQLSTYLDTGVELPRFPTPEQIAGFPRRLVYAPASGFAAGGPAADGSAVGRPAAGACAWWHTAPAGVDASGRPGNVFSQVVLDRRPSTPPVFRPIDLWRSPSWLTPYGPEQVAAAELAPGLPGPGTGVDLDALIDFCFADFDKIAVLGPLLDACAAAVVGGPPVILGVLNPERSAQWIAAVSRLTAPLISRTIYFSTLERAPGLAEALQRGLRLICIPSADVAEVDHARRSLGTPTVLLVEDEFPELGDLGGPDESAHPHRTGHGDRIAVTAWSVLARVVLEAESPDQARTVLARIDPIVEQVAAVTGTGRSPGYSADWPLAMAVAEAGELFVEAQPEAARVIGRNSPADLEQLPDLYRPAAAVIATQCGTTTRDAWRQWRSTVVGSAVRSSADHDPVHDHGAVHDHGSGADRDQDNGYPIGSVLIFDSYLRRAIVDDDWLIRADGVPLPEPPPSVDRDRLAGLVDQRLRELLDLPSPDPLLVARLADLLVRTGLADDPTTARLSHLADVALTPRLTGAGAAELVGRIGPLAEQTLERVIRPGLVIEPPAASALGRTLSPIVLDWLYPRAPAAVRLRTVYDAERTGALPGDYWLRAERDWSSYARGGVEALGEQEIGYAVWTMLEAAERTAPLNAWRQPVVDWTPCLPLLRRPVDPDDLSGLVHRFEPGRSTATEITAATLLTVPWSDHRWSDDVRRLCRRLQQGDRRDLHPAADADLLPQVREWLAERTWATAWWSTSTATVVNAIRSWSTRPGFPAVADYAADVRRGVAAVLMVELIFGREADKLATLLGQFGPDQVPVDQELVDQLAAVINSGEKQRRDPRSQRPPALVAMPQAMAAVLRSDPAPLSGRLATDGGRWLSAFTVRGVPVLEALLGNWLAKITDKDRIRQLRDDTVQVLTRTLSAADNTRDLDRAVMNKIRKLRTTP</sequence>
<dbReference type="Proteomes" id="UP000199103">
    <property type="component" value="Chromosome I"/>
</dbReference>
<feature type="compositionally biased region" description="Basic and acidic residues" evidence="1">
    <location>
        <begin position="444"/>
        <end position="468"/>
    </location>
</feature>
<protein>
    <submittedName>
        <fullName evidence="4">Uncharacterized protein</fullName>
    </submittedName>
</protein>
<accession>A0A1H1UW28</accession>
<dbReference type="InterPro" id="IPR045402">
    <property type="entry name" value="GAP1-N2"/>
</dbReference>
<evidence type="ECO:0000259" key="2">
    <source>
        <dbReference type="Pfam" id="PF20013"/>
    </source>
</evidence>
<keyword evidence="5" id="KW-1185">Reference proteome</keyword>
<dbReference type="OrthoDB" id="3250392at2"/>
<dbReference type="RefSeq" id="WP_091525929.1">
    <property type="nucleotide sequence ID" value="NZ_LT629772.1"/>
</dbReference>
<evidence type="ECO:0000259" key="3">
    <source>
        <dbReference type="Pfam" id="PF20014"/>
    </source>
</evidence>
<name>A0A1H1UW28_9ACTN</name>
<evidence type="ECO:0000256" key="1">
    <source>
        <dbReference type="SAM" id="MobiDB-lite"/>
    </source>
</evidence>
<reference evidence="4 5" key="1">
    <citation type="submission" date="2016-10" db="EMBL/GenBank/DDBJ databases">
        <authorList>
            <person name="de Groot N.N."/>
        </authorList>
    </citation>
    <scope>NUCLEOTIDE SEQUENCE [LARGE SCALE GENOMIC DNA]</scope>
    <source>
        <strain evidence="4 5">DSM 21800</strain>
    </source>
</reference>
<dbReference type="STRING" id="630515.SAMN04489812_2945"/>
<proteinExistence type="predicted"/>
<dbReference type="EMBL" id="LT629772">
    <property type="protein sequence ID" value="SDS76316.1"/>
    <property type="molecule type" value="Genomic_DNA"/>
</dbReference>
<dbReference type="Pfam" id="PF20014">
    <property type="entry name" value="GAP1-M"/>
    <property type="match status" value="1"/>
</dbReference>
<feature type="domain" description="GTPase-associated protein 1 middle" evidence="3">
    <location>
        <begin position="198"/>
        <end position="281"/>
    </location>
</feature>
<dbReference type="AlphaFoldDB" id="A0A1H1UW28"/>
<dbReference type="Pfam" id="PF20013">
    <property type="entry name" value="GAP1-N2"/>
    <property type="match status" value="1"/>
</dbReference>
<evidence type="ECO:0000313" key="4">
    <source>
        <dbReference type="EMBL" id="SDS76316.1"/>
    </source>
</evidence>
<evidence type="ECO:0000313" key="5">
    <source>
        <dbReference type="Proteomes" id="UP000199103"/>
    </source>
</evidence>